<sequence>MPNSSNLKVSILLAVYNGEAYIEAAIQSVLNQTYENWELIIVDNGSTDNTAKICLKYAELDDRIKFFKLLEKGKTKAYNKAFEESAGDFICYFAADDILEFESIEKRLKIIELKENGTSTCLLKTFSDDSAHNGVVFPKKKDSPNYSGGSIFFHRNIAEKLFPIPSSLPNEDTWSSLHIRAFGKNFHLPEVCYHYRIHDNNSYGYTLSFEEKREKFLHRMSAYELFYEKFKNQGIDFVDVYIHSFVKALAHARKWNRLPIMTMTKLPLRERLIFVFYSSPFLYKIRYKYFKFFSGLFN</sequence>
<reference evidence="2 3" key="1">
    <citation type="submission" date="2024-01" db="EMBL/GenBank/DDBJ databases">
        <title>Pedobacter sp. nov., isolated from oil-contaminated soil.</title>
        <authorList>
            <person name="Le N.T.T."/>
        </authorList>
    </citation>
    <scope>NUCLEOTIDE SEQUENCE [LARGE SCALE GENOMIC DNA]</scope>
    <source>
        <strain evidence="2 3">VNH31</strain>
    </source>
</reference>
<name>A0ABU7H0W2_9SPHI</name>
<evidence type="ECO:0000313" key="3">
    <source>
        <dbReference type="Proteomes" id="UP001337681"/>
    </source>
</evidence>
<dbReference type="EMBL" id="JAZDQU010000001">
    <property type="protein sequence ID" value="MEE1884717.1"/>
    <property type="molecule type" value="Genomic_DNA"/>
</dbReference>
<dbReference type="PANTHER" id="PTHR22916:SF3">
    <property type="entry name" value="UDP-GLCNAC:BETAGAL BETA-1,3-N-ACETYLGLUCOSAMINYLTRANSFERASE-LIKE PROTEIN 1"/>
    <property type="match status" value="1"/>
</dbReference>
<dbReference type="PANTHER" id="PTHR22916">
    <property type="entry name" value="GLYCOSYLTRANSFERASE"/>
    <property type="match status" value="1"/>
</dbReference>
<dbReference type="InterPro" id="IPR029044">
    <property type="entry name" value="Nucleotide-diphossugar_trans"/>
</dbReference>
<dbReference type="InterPro" id="IPR001173">
    <property type="entry name" value="Glyco_trans_2-like"/>
</dbReference>
<keyword evidence="2" id="KW-0328">Glycosyltransferase</keyword>
<comment type="caution">
    <text evidence="2">The sequence shown here is derived from an EMBL/GenBank/DDBJ whole genome shotgun (WGS) entry which is preliminary data.</text>
</comment>
<evidence type="ECO:0000313" key="2">
    <source>
        <dbReference type="EMBL" id="MEE1884717.1"/>
    </source>
</evidence>
<proteinExistence type="predicted"/>
<dbReference type="Gene3D" id="3.90.550.10">
    <property type="entry name" value="Spore Coat Polysaccharide Biosynthesis Protein SpsA, Chain A"/>
    <property type="match status" value="1"/>
</dbReference>
<dbReference type="Pfam" id="PF00535">
    <property type="entry name" value="Glycos_transf_2"/>
    <property type="match status" value="1"/>
</dbReference>
<accession>A0ABU7H0W2</accession>
<protein>
    <submittedName>
        <fullName evidence="2">Glycosyltransferase</fullName>
        <ecNumber evidence="2">2.4.-.-</ecNumber>
    </submittedName>
</protein>
<keyword evidence="2" id="KW-0808">Transferase</keyword>
<dbReference type="SUPFAM" id="SSF53448">
    <property type="entry name" value="Nucleotide-diphospho-sugar transferases"/>
    <property type="match status" value="1"/>
</dbReference>
<keyword evidence="3" id="KW-1185">Reference proteome</keyword>
<gene>
    <name evidence="2" type="ORF">VRU49_04695</name>
</gene>
<organism evidence="2 3">
    <name type="scientific">Pedobacter flavus</name>
    <dbReference type="NCBI Taxonomy" id="3113906"/>
    <lineage>
        <taxon>Bacteria</taxon>
        <taxon>Pseudomonadati</taxon>
        <taxon>Bacteroidota</taxon>
        <taxon>Sphingobacteriia</taxon>
        <taxon>Sphingobacteriales</taxon>
        <taxon>Sphingobacteriaceae</taxon>
        <taxon>Pedobacter</taxon>
    </lineage>
</organism>
<dbReference type="RefSeq" id="WP_330145630.1">
    <property type="nucleotide sequence ID" value="NZ_JAZDQU010000001.1"/>
</dbReference>
<feature type="domain" description="Glycosyltransferase 2-like" evidence="1">
    <location>
        <begin position="10"/>
        <end position="126"/>
    </location>
</feature>
<evidence type="ECO:0000259" key="1">
    <source>
        <dbReference type="Pfam" id="PF00535"/>
    </source>
</evidence>
<dbReference type="GO" id="GO:0016757">
    <property type="term" value="F:glycosyltransferase activity"/>
    <property type="evidence" value="ECO:0007669"/>
    <property type="project" value="UniProtKB-KW"/>
</dbReference>
<dbReference type="Proteomes" id="UP001337681">
    <property type="component" value="Unassembled WGS sequence"/>
</dbReference>
<dbReference type="EC" id="2.4.-.-" evidence="2"/>